<feature type="transmembrane region" description="Helical" evidence="1">
    <location>
        <begin position="175"/>
        <end position="197"/>
    </location>
</feature>
<keyword evidence="1" id="KW-1133">Transmembrane helix</keyword>
<evidence type="ECO:0000256" key="1">
    <source>
        <dbReference type="SAM" id="Phobius"/>
    </source>
</evidence>
<protein>
    <submittedName>
        <fullName evidence="3">Abortive infection protein</fullName>
    </submittedName>
</protein>
<feature type="transmembrane region" description="Helical" evidence="1">
    <location>
        <begin position="69"/>
        <end position="89"/>
    </location>
</feature>
<dbReference type="InterPro" id="IPR042150">
    <property type="entry name" value="MmRce1-like"/>
</dbReference>
<keyword evidence="1" id="KW-0472">Membrane</keyword>
<dbReference type="KEGG" id="pyr:P186_1359"/>
<dbReference type="PANTHER" id="PTHR35797:SF1">
    <property type="entry name" value="PROTEASE"/>
    <property type="match status" value="1"/>
</dbReference>
<feature type="transmembrane region" description="Helical" evidence="1">
    <location>
        <begin position="143"/>
        <end position="168"/>
    </location>
</feature>
<dbReference type="HOGENOM" id="CLU_088482_0_0_2"/>
<dbReference type="OrthoDB" id="28575at2157"/>
<dbReference type="GO" id="GO:0080120">
    <property type="term" value="P:CAAX-box protein maturation"/>
    <property type="evidence" value="ECO:0007669"/>
    <property type="project" value="UniProtKB-ARBA"/>
</dbReference>
<evidence type="ECO:0000313" key="3">
    <source>
        <dbReference type="EMBL" id="AET32787.1"/>
    </source>
</evidence>
<dbReference type="PANTHER" id="PTHR35797">
    <property type="entry name" value="PROTEASE-RELATED"/>
    <property type="match status" value="1"/>
</dbReference>
<dbReference type="GO" id="GO:0004175">
    <property type="term" value="F:endopeptidase activity"/>
    <property type="evidence" value="ECO:0007669"/>
    <property type="project" value="UniProtKB-ARBA"/>
</dbReference>
<dbReference type="RefSeq" id="WP_014288614.1">
    <property type="nucleotide sequence ID" value="NC_016645.1"/>
</dbReference>
<dbReference type="STRING" id="1104324.P186_1359"/>
<evidence type="ECO:0000313" key="4">
    <source>
        <dbReference type="Proteomes" id="UP000005867"/>
    </source>
</evidence>
<evidence type="ECO:0000259" key="2">
    <source>
        <dbReference type="Pfam" id="PF02517"/>
    </source>
</evidence>
<dbReference type="Proteomes" id="UP000005867">
    <property type="component" value="Chromosome"/>
</dbReference>
<dbReference type="EMBL" id="CP003098">
    <property type="protein sequence ID" value="AET32787.1"/>
    <property type="molecule type" value="Genomic_DNA"/>
</dbReference>
<keyword evidence="4" id="KW-1185">Reference proteome</keyword>
<feature type="domain" description="CAAX prenyl protease 2/Lysostaphin resistance protein A-like" evidence="2">
    <location>
        <begin position="114"/>
        <end position="215"/>
    </location>
</feature>
<dbReference type="InterPro" id="IPR003675">
    <property type="entry name" value="Rce1/LyrA-like_dom"/>
</dbReference>
<feature type="transmembrane region" description="Helical" evidence="1">
    <location>
        <begin position="203"/>
        <end position="224"/>
    </location>
</feature>
<reference evidence="3 4" key="1">
    <citation type="journal article" date="2012" name="J. Bacteriol.">
        <title>Complete genome sequence of strain 1860, a crenarchaeon of the genus pyrobaculum able to grow with various electron acceptors.</title>
        <authorList>
            <person name="Mardanov A.V."/>
            <person name="Gumerov V.M."/>
            <person name="Slobodkina G.B."/>
            <person name="Beletsky A.V."/>
            <person name="Bonch-Osmolovskaya E.A."/>
            <person name="Ravin N.V."/>
            <person name="Skryabin K.G."/>
        </authorList>
    </citation>
    <scope>NUCLEOTIDE SEQUENCE [LARGE SCALE GENOMIC DNA]</scope>
    <source>
        <strain evidence="3 4">1860</strain>
    </source>
</reference>
<accession>G7VE14</accession>
<gene>
    <name evidence="3" type="ORF">P186_1359</name>
</gene>
<proteinExistence type="predicted"/>
<feature type="transmembrane region" description="Helical" evidence="1">
    <location>
        <begin position="231"/>
        <end position="253"/>
    </location>
</feature>
<organism evidence="3 4">
    <name type="scientific">Pyrobaculum ferrireducens</name>
    <dbReference type="NCBI Taxonomy" id="1104324"/>
    <lineage>
        <taxon>Archaea</taxon>
        <taxon>Thermoproteota</taxon>
        <taxon>Thermoprotei</taxon>
        <taxon>Thermoproteales</taxon>
        <taxon>Thermoproteaceae</taxon>
        <taxon>Pyrobaculum</taxon>
    </lineage>
</organism>
<dbReference type="eggNOG" id="arCOG02768">
    <property type="taxonomic scope" value="Archaea"/>
</dbReference>
<dbReference type="GeneID" id="11595617"/>
<name>G7VE14_9CREN</name>
<dbReference type="BioCyc" id="PSP1104324:GJSN-1334-MONOMER"/>
<dbReference type="Pfam" id="PF02517">
    <property type="entry name" value="Rce1-like"/>
    <property type="match status" value="1"/>
</dbReference>
<sequence length="264" mass="29029">MRLFLAAVFALGWLFQYLALYNPLWLVAAMWTPALGAILEMKKKGSLRPRPLRSELGSLVRIYRATAPAAAWLLLMCGVAYFLIGLQPLDLEKALQGRIPLWLYLATTAFMAPLAPVINAFLATFGEELGWRGYLLPRLASRYGWGGASVVVGLVWGLWHTPAILLLGHNYGKTWCLPCLALFVLLTIPMSFIHTWAYLKYGVWGAAFLHGAVNGWAGIYVLLYSQTIGDLLWGLAGIYGAATLSIVAAVFWIDLKSSLPPSGE</sequence>
<keyword evidence="1" id="KW-0812">Transmembrane</keyword>
<dbReference type="AlphaFoldDB" id="G7VE14"/>
<feature type="transmembrane region" description="Helical" evidence="1">
    <location>
        <begin position="101"/>
        <end position="123"/>
    </location>
</feature>